<comment type="caution">
    <text evidence="2">The sequence shown here is derived from an EMBL/GenBank/DDBJ whole genome shotgun (WGS) entry which is preliminary data.</text>
</comment>
<reference evidence="2 3" key="1">
    <citation type="submission" date="2022-06" db="EMBL/GenBank/DDBJ databases">
        <authorList>
            <person name="Jeon C.O."/>
        </authorList>
    </citation>
    <scope>NUCLEOTIDE SEQUENCE [LARGE SCALE GENOMIC DNA]</scope>
    <source>
        <strain evidence="2 3">KCTC 13943</strain>
    </source>
</reference>
<keyword evidence="3" id="KW-1185">Reference proteome</keyword>
<keyword evidence="1" id="KW-0732">Signal</keyword>
<feature type="signal peptide" evidence="1">
    <location>
        <begin position="1"/>
        <end position="24"/>
    </location>
</feature>
<proteinExistence type="predicted"/>
<gene>
    <name evidence="2" type="ORF">NDK43_21675</name>
</gene>
<organism evidence="2 3">
    <name type="scientific">Neobacillus pocheonensis</name>
    <dbReference type="NCBI Taxonomy" id="363869"/>
    <lineage>
        <taxon>Bacteria</taxon>
        <taxon>Bacillati</taxon>
        <taxon>Bacillota</taxon>
        <taxon>Bacilli</taxon>
        <taxon>Bacillales</taxon>
        <taxon>Bacillaceae</taxon>
        <taxon>Neobacillus</taxon>
    </lineage>
</organism>
<dbReference type="Proteomes" id="UP001523262">
    <property type="component" value="Unassembled WGS sequence"/>
</dbReference>
<accession>A0ABT0WDT0</accession>
<name>A0ABT0WDT0_9BACI</name>
<evidence type="ECO:0000313" key="3">
    <source>
        <dbReference type="Proteomes" id="UP001523262"/>
    </source>
</evidence>
<evidence type="ECO:0000256" key="1">
    <source>
        <dbReference type="SAM" id="SignalP"/>
    </source>
</evidence>
<sequence>MKIQKITVLSFGLIGVLLSNSHSAAGATSLPVKNVVTVQKPISGTFIGWADKHSFEAKTPKGYKVFQTFNHWYFTHLKEGQNYTYFNVTNRYGQNIIIKINK</sequence>
<protein>
    <submittedName>
        <fullName evidence="2">Uncharacterized protein</fullName>
    </submittedName>
</protein>
<evidence type="ECO:0000313" key="2">
    <source>
        <dbReference type="EMBL" id="MCM2534471.1"/>
    </source>
</evidence>
<feature type="chain" id="PRO_5046427954" evidence="1">
    <location>
        <begin position="25"/>
        <end position="102"/>
    </location>
</feature>
<dbReference type="EMBL" id="JAMQCR010000002">
    <property type="protein sequence ID" value="MCM2534471.1"/>
    <property type="molecule type" value="Genomic_DNA"/>
</dbReference>